<dbReference type="Pfam" id="PF01381">
    <property type="entry name" value="HTH_3"/>
    <property type="match status" value="1"/>
</dbReference>
<dbReference type="Gene3D" id="1.10.260.40">
    <property type="entry name" value="lambda repressor-like DNA-binding domains"/>
    <property type="match status" value="1"/>
</dbReference>
<organism evidence="3 4">
    <name type="scientific">Lacticaseibacillus yichunensis</name>
    <dbReference type="NCBI Taxonomy" id="2486015"/>
    <lineage>
        <taxon>Bacteria</taxon>
        <taxon>Bacillati</taxon>
        <taxon>Bacillota</taxon>
        <taxon>Bacilli</taxon>
        <taxon>Lactobacillales</taxon>
        <taxon>Lactobacillaceae</taxon>
        <taxon>Lacticaseibacillus</taxon>
    </lineage>
</organism>
<dbReference type="SMART" id="SM00530">
    <property type="entry name" value="HTH_XRE"/>
    <property type="match status" value="1"/>
</dbReference>
<dbReference type="InterPro" id="IPR010982">
    <property type="entry name" value="Lambda_DNA-bd_dom_sf"/>
</dbReference>
<keyword evidence="1" id="KW-0238">DNA-binding</keyword>
<dbReference type="InterPro" id="IPR001387">
    <property type="entry name" value="Cro/C1-type_HTH"/>
</dbReference>
<evidence type="ECO:0000256" key="1">
    <source>
        <dbReference type="ARBA" id="ARBA00023125"/>
    </source>
</evidence>
<comment type="caution">
    <text evidence="3">The sequence shown here is derived from an EMBL/GenBank/DDBJ whole genome shotgun (WGS) entry which is preliminary data.</text>
</comment>
<evidence type="ECO:0000259" key="2">
    <source>
        <dbReference type="PROSITE" id="PS50943"/>
    </source>
</evidence>
<sequence length="172" mass="20208">MIENIGPNVKQLRKEHHLSQVDLADAIEVTVDSISKIENGKRGTSFETLDRIARFFNVAPVDLLGSPEEKQLHETAAILDRIDEYQEKIERLIRLRRQMLDFSPRQIDQLADQLKEIFAFFQPYTPVDEDGNPETDKNGRRVIRQSRYRDLPVEDIKQLYEKIQTIENFRNK</sequence>
<dbReference type="EMBL" id="JBHTOG010000035">
    <property type="protein sequence ID" value="MFD1432377.1"/>
    <property type="molecule type" value="Genomic_DNA"/>
</dbReference>
<reference evidence="4" key="1">
    <citation type="journal article" date="2019" name="Int. J. Syst. Evol. Microbiol.">
        <title>The Global Catalogue of Microorganisms (GCM) 10K type strain sequencing project: providing services to taxonomists for standard genome sequencing and annotation.</title>
        <authorList>
            <consortium name="The Broad Institute Genomics Platform"/>
            <consortium name="The Broad Institute Genome Sequencing Center for Infectious Disease"/>
            <person name="Wu L."/>
            <person name="Ma J."/>
        </authorList>
    </citation>
    <scope>NUCLEOTIDE SEQUENCE [LARGE SCALE GENOMIC DNA]</scope>
    <source>
        <strain evidence="4">CCM 8947</strain>
    </source>
</reference>
<proteinExistence type="predicted"/>
<dbReference type="RefSeq" id="WP_125698088.1">
    <property type="nucleotide sequence ID" value="NZ_JBHTOG010000035.1"/>
</dbReference>
<dbReference type="PANTHER" id="PTHR46558:SF11">
    <property type="entry name" value="HTH-TYPE TRANSCRIPTIONAL REGULATOR XRE"/>
    <property type="match status" value="1"/>
</dbReference>
<dbReference type="PROSITE" id="PS50943">
    <property type="entry name" value="HTH_CROC1"/>
    <property type="match status" value="1"/>
</dbReference>
<accession>A0ABW4CQ24</accession>
<feature type="domain" description="HTH cro/C1-type" evidence="2">
    <location>
        <begin position="9"/>
        <end position="63"/>
    </location>
</feature>
<evidence type="ECO:0000313" key="4">
    <source>
        <dbReference type="Proteomes" id="UP001597192"/>
    </source>
</evidence>
<evidence type="ECO:0000313" key="3">
    <source>
        <dbReference type="EMBL" id="MFD1432377.1"/>
    </source>
</evidence>
<dbReference type="Proteomes" id="UP001597192">
    <property type="component" value="Unassembled WGS sequence"/>
</dbReference>
<dbReference type="CDD" id="cd00093">
    <property type="entry name" value="HTH_XRE"/>
    <property type="match status" value="1"/>
</dbReference>
<protein>
    <submittedName>
        <fullName evidence="3">Helix-turn-helix domain-containing protein</fullName>
    </submittedName>
</protein>
<keyword evidence="4" id="KW-1185">Reference proteome</keyword>
<name>A0ABW4CQ24_9LACO</name>
<dbReference type="PANTHER" id="PTHR46558">
    <property type="entry name" value="TRACRIPTIONAL REGULATORY PROTEIN-RELATED-RELATED"/>
    <property type="match status" value="1"/>
</dbReference>
<dbReference type="SUPFAM" id="SSF47413">
    <property type="entry name" value="lambda repressor-like DNA-binding domains"/>
    <property type="match status" value="1"/>
</dbReference>
<gene>
    <name evidence="3" type="ORF">ACFQ47_06730</name>
</gene>